<dbReference type="OrthoDB" id="2424037at2759"/>
<comment type="caution">
    <text evidence="1">The sequence shown here is derived from an EMBL/GenBank/DDBJ whole genome shotgun (WGS) entry which is preliminary data.</text>
</comment>
<dbReference type="EMBL" id="CAJVPZ010053020">
    <property type="protein sequence ID" value="CAG8781294.1"/>
    <property type="molecule type" value="Genomic_DNA"/>
</dbReference>
<name>A0A9N9JGI6_9GLOM</name>
<protein>
    <submittedName>
        <fullName evidence="1">8509_t:CDS:1</fullName>
    </submittedName>
</protein>
<dbReference type="Proteomes" id="UP000789396">
    <property type="component" value="Unassembled WGS sequence"/>
</dbReference>
<dbReference type="AlphaFoldDB" id="A0A9N9JGI6"/>
<evidence type="ECO:0000313" key="1">
    <source>
        <dbReference type="EMBL" id="CAG8781294.1"/>
    </source>
</evidence>
<proteinExistence type="predicted"/>
<gene>
    <name evidence="1" type="ORF">RFULGI_LOCUS15853</name>
</gene>
<reference evidence="1" key="1">
    <citation type="submission" date="2021-06" db="EMBL/GenBank/DDBJ databases">
        <authorList>
            <person name="Kallberg Y."/>
            <person name="Tangrot J."/>
            <person name="Rosling A."/>
        </authorList>
    </citation>
    <scope>NUCLEOTIDE SEQUENCE</scope>
    <source>
        <strain evidence="1">IN212</strain>
    </source>
</reference>
<accession>A0A9N9JGI6</accession>
<keyword evidence="2" id="KW-1185">Reference proteome</keyword>
<feature type="non-terminal residue" evidence="1">
    <location>
        <position position="64"/>
    </location>
</feature>
<sequence length="64" mass="7915">KLLYSLNDTDKKDLHEALLNSREICNNKKLERFIIYKDRRLKDYMSPWMVLHYLIEEILKPKDY</sequence>
<organism evidence="1 2">
    <name type="scientific">Racocetra fulgida</name>
    <dbReference type="NCBI Taxonomy" id="60492"/>
    <lineage>
        <taxon>Eukaryota</taxon>
        <taxon>Fungi</taxon>
        <taxon>Fungi incertae sedis</taxon>
        <taxon>Mucoromycota</taxon>
        <taxon>Glomeromycotina</taxon>
        <taxon>Glomeromycetes</taxon>
        <taxon>Diversisporales</taxon>
        <taxon>Gigasporaceae</taxon>
        <taxon>Racocetra</taxon>
    </lineage>
</organism>
<feature type="non-terminal residue" evidence="1">
    <location>
        <position position="1"/>
    </location>
</feature>
<evidence type="ECO:0000313" key="2">
    <source>
        <dbReference type="Proteomes" id="UP000789396"/>
    </source>
</evidence>